<dbReference type="OrthoDB" id="327172at2157"/>
<evidence type="ECO:0000313" key="3">
    <source>
        <dbReference type="Proteomes" id="UP000236584"/>
    </source>
</evidence>
<dbReference type="Gene3D" id="3.30.70.100">
    <property type="match status" value="1"/>
</dbReference>
<keyword evidence="1" id="KW-0812">Transmembrane</keyword>
<dbReference type="InterPro" id="IPR011008">
    <property type="entry name" value="Dimeric_a/b-barrel"/>
</dbReference>
<reference evidence="2 3" key="1">
    <citation type="submission" date="2018-01" db="EMBL/GenBank/DDBJ databases">
        <title>Complete genome sequence of Salinigranum rubrum GX10T, an extremely halophilic archaeon isolated from a marine solar saltern.</title>
        <authorList>
            <person name="Han S."/>
        </authorList>
    </citation>
    <scope>NUCLEOTIDE SEQUENCE [LARGE SCALE GENOMIC DNA]</scope>
    <source>
        <strain evidence="2 3">GX10</strain>
    </source>
</reference>
<gene>
    <name evidence="2" type="ORF">C2R22_09830</name>
</gene>
<dbReference type="RefSeq" id="WP_103425600.1">
    <property type="nucleotide sequence ID" value="NZ_CP026309.1"/>
</dbReference>
<dbReference type="GeneID" id="35592391"/>
<dbReference type="EMBL" id="CP026309">
    <property type="protein sequence ID" value="AUV81911.1"/>
    <property type="molecule type" value="Genomic_DNA"/>
</dbReference>
<feature type="transmembrane region" description="Helical" evidence="1">
    <location>
        <begin position="184"/>
        <end position="205"/>
    </location>
</feature>
<sequence>MTPNTALTLTRAALRSARSLLDGSVRFPRGRLGDVLESPSGDAFIVYRETALAGHDASSDCVVLVFTMQVRGREAGETVRGVLFDPLANVATPFFAGMPGFRRKLWLAGERPGEFLELYEWASRADAEAFVDVLESLLAPFDFAGSASFEVVDDDSVDAYVDARAVEWRDAADRRRSHRPSSRLLALVGTAALVAAVALGLGYLVGKQRSPDGSTPAGVDVELDDT</sequence>
<dbReference type="Proteomes" id="UP000236584">
    <property type="component" value="Chromosome"/>
</dbReference>
<organism evidence="2 3">
    <name type="scientific">Salinigranum rubrum</name>
    <dbReference type="NCBI Taxonomy" id="755307"/>
    <lineage>
        <taxon>Archaea</taxon>
        <taxon>Methanobacteriati</taxon>
        <taxon>Methanobacteriota</taxon>
        <taxon>Stenosarchaea group</taxon>
        <taxon>Halobacteria</taxon>
        <taxon>Halobacteriales</taxon>
        <taxon>Haloferacaceae</taxon>
        <taxon>Salinigranum</taxon>
    </lineage>
</organism>
<keyword evidence="1" id="KW-1133">Transmembrane helix</keyword>
<evidence type="ECO:0000313" key="2">
    <source>
        <dbReference type="EMBL" id="AUV81911.1"/>
    </source>
</evidence>
<dbReference type="AlphaFoldDB" id="A0A2I8VJ16"/>
<keyword evidence="1" id="KW-0472">Membrane</keyword>
<protein>
    <submittedName>
        <fullName evidence="2">Uncharacterized protein</fullName>
    </submittedName>
</protein>
<dbReference type="SUPFAM" id="SSF54909">
    <property type="entry name" value="Dimeric alpha+beta barrel"/>
    <property type="match status" value="1"/>
</dbReference>
<proteinExistence type="predicted"/>
<dbReference type="KEGG" id="srub:C2R22_09830"/>
<keyword evidence="3" id="KW-1185">Reference proteome</keyword>
<accession>A0A2I8VJ16</accession>
<evidence type="ECO:0000256" key="1">
    <source>
        <dbReference type="SAM" id="Phobius"/>
    </source>
</evidence>
<name>A0A2I8VJ16_9EURY</name>